<sequence length="507" mass="56212">MAKKRTLLHEDPRWEEFSDDFAGDLVGFAIDVVELPPTPQQITLYTSVAPSRSMVSVASGHGTGKTTALATIVLWHLLCYPQSITLLTANDMAQLKATLWKEIGMAVERIRQGPYGWIAEHIEILANGSMRILGFTDTWFVESKTANEKTANKMAGRHGEWLMIIGDEASTLPDAVVTTLRGALTEEHNRMLLTSQATRNVGFFFRTHHDLSKLNGGDWTPLVFSSLESPLVSEQALKELWDSYDADERRVRLMGMFPQESGKHMMNLPVATAMYQRGRIIGEDEPYGWVVLSDIASGEGLRDKSTIVVARVIGYGDRGPDARRVEVAAIPLVTNNVRSNVFAGAVAEQGAYYDSVIYAVDSGGLGINVCQDLEDLGKPLHRINWGNPCFQNKNKERYINLRAQAMHQAARAAKEGRLSILTGEHRNAMLSQSSRIPKTFTDRGRIRVPPKHSKEWEGMASPDLWDAVCFAFIEGLVYTASQEKGGDEHSLGDSFESQVEELFGDVV</sequence>
<dbReference type="InterPro" id="IPR027417">
    <property type="entry name" value="P-loop_NTPase"/>
</dbReference>
<accession>A0ABT4ITB1</accession>
<dbReference type="SUPFAM" id="SSF52540">
    <property type="entry name" value="P-loop containing nucleoside triphosphate hydrolases"/>
    <property type="match status" value="1"/>
</dbReference>
<gene>
    <name evidence="1" type="ORF">L0635_05145</name>
</gene>
<comment type="caution">
    <text evidence="1">The sequence shown here is derived from an EMBL/GenBank/DDBJ whole genome shotgun (WGS) entry which is preliminary data.</text>
</comment>
<dbReference type="EMBL" id="JAKNQU010000002">
    <property type="protein sequence ID" value="MCZ0926468.1"/>
    <property type="molecule type" value="Genomic_DNA"/>
</dbReference>
<dbReference type="Gene3D" id="3.30.420.240">
    <property type="match status" value="1"/>
</dbReference>
<dbReference type="Gene3D" id="3.40.50.300">
    <property type="entry name" value="P-loop containing nucleotide triphosphate hydrolases"/>
    <property type="match status" value="1"/>
</dbReference>
<name>A0ABT4ITB1_9GAMM</name>
<organism evidence="1 2">
    <name type="scientific">Vreelandella janggokensis</name>
    <dbReference type="NCBI Taxonomy" id="370767"/>
    <lineage>
        <taxon>Bacteria</taxon>
        <taxon>Pseudomonadati</taxon>
        <taxon>Pseudomonadota</taxon>
        <taxon>Gammaproteobacteria</taxon>
        <taxon>Oceanospirillales</taxon>
        <taxon>Halomonadaceae</taxon>
        <taxon>Vreelandella</taxon>
    </lineage>
</organism>
<evidence type="ECO:0008006" key="3">
    <source>
        <dbReference type="Google" id="ProtNLM"/>
    </source>
</evidence>
<evidence type="ECO:0000313" key="2">
    <source>
        <dbReference type="Proteomes" id="UP001321125"/>
    </source>
</evidence>
<reference evidence="1 2" key="1">
    <citation type="submission" date="2022-02" db="EMBL/GenBank/DDBJ databases">
        <title>Study of halophilic communities from a Mexican lake.</title>
        <authorList>
            <person name="Hernandez-Soto L.M."/>
            <person name="Martinez-Abarca F."/>
            <person name="Ramirez-Saad H.C."/>
            <person name="Aguirre-Garrido J.F."/>
        </authorList>
    </citation>
    <scope>NUCLEOTIDE SEQUENCE [LARGE SCALE GENOMIC DNA]</scope>
    <source>
        <strain evidence="1 2">Hjan13</strain>
    </source>
</reference>
<keyword evidence="2" id="KW-1185">Reference proteome</keyword>
<dbReference type="RefSeq" id="WP_268901299.1">
    <property type="nucleotide sequence ID" value="NZ_JAKNQT010000001.1"/>
</dbReference>
<evidence type="ECO:0000313" key="1">
    <source>
        <dbReference type="EMBL" id="MCZ0926468.1"/>
    </source>
</evidence>
<proteinExistence type="predicted"/>
<dbReference type="Proteomes" id="UP001321125">
    <property type="component" value="Unassembled WGS sequence"/>
</dbReference>
<protein>
    <recommendedName>
        <fullName evidence="3">Terminase</fullName>
    </recommendedName>
</protein>